<dbReference type="Pfam" id="PF13242">
    <property type="entry name" value="Hydrolase_like"/>
    <property type="match status" value="1"/>
</dbReference>
<dbReference type="STRING" id="261654.GA0070611_1278"/>
<reference evidence="2" key="1">
    <citation type="submission" date="2016-06" db="EMBL/GenBank/DDBJ databases">
        <authorList>
            <person name="Varghese N."/>
            <person name="Submissions Spin"/>
        </authorList>
    </citation>
    <scope>NUCLEOTIDE SEQUENCE [LARGE SCALE GENOMIC DNA]</scope>
    <source>
        <strain evidence="2">DSM 44815</strain>
    </source>
</reference>
<dbReference type="Proteomes" id="UP000199385">
    <property type="component" value="Chromosome I"/>
</dbReference>
<protein>
    <submittedName>
        <fullName evidence="1">Phosphoglycolate phosphatase, HAD superfamily</fullName>
    </submittedName>
</protein>
<dbReference type="OrthoDB" id="9781769at2"/>
<gene>
    <name evidence="1" type="ORF">GA0070611_1278</name>
</gene>
<organism evidence="1 2">
    <name type="scientific">Micromonospora auratinigra</name>
    <dbReference type="NCBI Taxonomy" id="261654"/>
    <lineage>
        <taxon>Bacteria</taxon>
        <taxon>Bacillati</taxon>
        <taxon>Actinomycetota</taxon>
        <taxon>Actinomycetes</taxon>
        <taxon>Micromonosporales</taxon>
        <taxon>Micromonosporaceae</taxon>
        <taxon>Micromonospora</taxon>
    </lineage>
</organism>
<dbReference type="InterPro" id="IPR036412">
    <property type="entry name" value="HAD-like_sf"/>
</dbReference>
<dbReference type="GO" id="GO:0006281">
    <property type="term" value="P:DNA repair"/>
    <property type="evidence" value="ECO:0007669"/>
    <property type="project" value="TreeGrafter"/>
</dbReference>
<dbReference type="SUPFAM" id="SSF56784">
    <property type="entry name" value="HAD-like"/>
    <property type="match status" value="1"/>
</dbReference>
<evidence type="ECO:0000313" key="2">
    <source>
        <dbReference type="Proteomes" id="UP000199385"/>
    </source>
</evidence>
<dbReference type="InterPro" id="IPR023198">
    <property type="entry name" value="PGP-like_dom2"/>
</dbReference>
<dbReference type="PANTHER" id="PTHR43434:SF1">
    <property type="entry name" value="PHOSPHOGLYCOLATE PHOSPHATASE"/>
    <property type="match status" value="1"/>
</dbReference>
<evidence type="ECO:0000313" key="1">
    <source>
        <dbReference type="EMBL" id="SBT40484.1"/>
    </source>
</evidence>
<dbReference type="EMBL" id="LT594323">
    <property type="protein sequence ID" value="SBT40484.1"/>
    <property type="molecule type" value="Genomic_DNA"/>
</dbReference>
<dbReference type="RefSeq" id="WP_091658955.1">
    <property type="nucleotide sequence ID" value="NZ_LT594323.1"/>
</dbReference>
<accession>A0A1A8Z950</accession>
<dbReference type="SFLD" id="SFLDG01129">
    <property type="entry name" value="C1.5:_HAD__Beta-PGM__Phosphata"/>
    <property type="match status" value="1"/>
</dbReference>
<proteinExistence type="predicted"/>
<name>A0A1A8Z950_9ACTN</name>
<dbReference type="PATRIC" id="fig|261654.4.peg.1298"/>
<dbReference type="GO" id="GO:0008967">
    <property type="term" value="F:phosphoglycolate phosphatase activity"/>
    <property type="evidence" value="ECO:0007669"/>
    <property type="project" value="TreeGrafter"/>
</dbReference>
<dbReference type="Gene3D" id="1.10.150.240">
    <property type="entry name" value="Putative phosphatase, domain 2"/>
    <property type="match status" value="1"/>
</dbReference>
<dbReference type="SFLD" id="SFLDS00003">
    <property type="entry name" value="Haloacid_Dehalogenase"/>
    <property type="match status" value="1"/>
</dbReference>
<dbReference type="InterPro" id="IPR050155">
    <property type="entry name" value="HAD-like_hydrolase_sf"/>
</dbReference>
<keyword evidence="2" id="KW-1185">Reference proteome</keyword>
<dbReference type="InterPro" id="IPR023214">
    <property type="entry name" value="HAD_sf"/>
</dbReference>
<sequence>MTRQRANPPDRLVLWDIDGTLVDPGRFGWGLICATYRELFGAEVTAAVPRAGRTDRAICADVLRLHDRSPEHLDAFCTAVAARAAPERTAHSSFDGHLLPGARRALRTLAGQPTVVQSVLTGNLAAIGTAKLHAVELADSMDLAVAAFGDHHEDRADLVDVARRAFTRRYQVAADRFRTVLVGDTPLDVAAARSAGADVVAVATGHYSPAELTAAGAALVLPSLVDADSVVAAVLTAAPAGPAG</sequence>
<dbReference type="AlphaFoldDB" id="A0A1A8Z950"/>
<dbReference type="Gene3D" id="3.40.50.1000">
    <property type="entry name" value="HAD superfamily/HAD-like"/>
    <property type="match status" value="1"/>
</dbReference>
<dbReference type="PANTHER" id="PTHR43434">
    <property type="entry name" value="PHOSPHOGLYCOLATE PHOSPHATASE"/>
    <property type="match status" value="1"/>
</dbReference>